<evidence type="ECO:0000313" key="3">
    <source>
        <dbReference type="RefSeq" id="XP_008586743.1"/>
    </source>
</evidence>
<proteinExistence type="predicted"/>
<dbReference type="GeneID" id="103603936"/>
<sequence>MVPIKRADMLKYVIKRCRSFLPEIFKKGSDLPELVFGFWLKELDPTEHSCVLIRKSHSAPIWGLTDDQGTPETGLLLIARDLIFMQASCASEEVVWEVLRVLEILFVAVNEALKEEEEIPCARDAAAVGDVTSARVSASSSCRAGPMPWLKQAFAPVPVQVPVPGREPWLEERSV</sequence>
<dbReference type="Proteomes" id="UP000694923">
    <property type="component" value="Unplaced"/>
</dbReference>
<organism evidence="2 3">
    <name type="scientific">Galeopterus variegatus</name>
    <name type="common">Malayan flying lemur</name>
    <name type="synonym">Cynocephalus variegatus</name>
    <dbReference type="NCBI Taxonomy" id="482537"/>
    <lineage>
        <taxon>Eukaryota</taxon>
        <taxon>Metazoa</taxon>
        <taxon>Chordata</taxon>
        <taxon>Craniata</taxon>
        <taxon>Vertebrata</taxon>
        <taxon>Euteleostomi</taxon>
        <taxon>Mammalia</taxon>
        <taxon>Eutheria</taxon>
        <taxon>Euarchontoglires</taxon>
        <taxon>Dermoptera</taxon>
        <taxon>Cynocephalidae</taxon>
        <taxon>Galeopterus</taxon>
    </lineage>
</organism>
<gene>
    <name evidence="3" type="primary">LOC103603936</name>
</gene>
<keyword evidence="2" id="KW-1185">Reference proteome</keyword>
<dbReference type="Gene3D" id="1.10.10.1210">
    <property type="entry name" value="MAGE homology domain, winged helix WH2 motif"/>
    <property type="match status" value="1"/>
</dbReference>
<dbReference type="RefSeq" id="XP_008586743.1">
    <property type="nucleotide sequence ID" value="XM_008588521.1"/>
</dbReference>
<dbReference type="InterPro" id="IPR002190">
    <property type="entry name" value="MHD_dom"/>
</dbReference>
<dbReference type="InterPro" id="IPR037445">
    <property type="entry name" value="MAGE"/>
</dbReference>
<dbReference type="InterPro" id="IPR041898">
    <property type="entry name" value="MAGE_WH1"/>
</dbReference>
<dbReference type="PANTHER" id="PTHR11736">
    <property type="entry name" value="MELANOMA-ASSOCIATED ANTIGEN MAGE ANTIGEN"/>
    <property type="match status" value="1"/>
</dbReference>
<dbReference type="PROSITE" id="PS50838">
    <property type="entry name" value="MAGE"/>
    <property type="match status" value="1"/>
</dbReference>
<evidence type="ECO:0000259" key="1">
    <source>
        <dbReference type="PROSITE" id="PS50838"/>
    </source>
</evidence>
<accession>A0ABM0S1K2</accession>
<evidence type="ECO:0000313" key="2">
    <source>
        <dbReference type="Proteomes" id="UP000694923"/>
    </source>
</evidence>
<reference evidence="3" key="1">
    <citation type="submission" date="2025-08" db="UniProtKB">
        <authorList>
            <consortium name="RefSeq"/>
        </authorList>
    </citation>
    <scope>IDENTIFICATION</scope>
</reference>
<dbReference type="InterPro" id="IPR041899">
    <property type="entry name" value="MAGE_WH2"/>
</dbReference>
<protein>
    <submittedName>
        <fullName evidence="3">MAGE domain-containing protein CXorf50</fullName>
    </submittedName>
</protein>
<feature type="domain" description="MAGE" evidence="1">
    <location>
        <begin position="1"/>
        <end position="104"/>
    </location>
</feature>
<dbReference type="PANTHER" id="PTHR11736:SF14">
    <property type="entry name" value="NSE3 HOMOLOG, SMC5-SMC6 COMPLEX COMPONENT"/>
    <property type="match status" value="1"/>
</dbReference>
<name>A0ABM0S1K2_GALVR</name>
<dbReference type="SMART" id="SM01373">
    <property type="entry name" value="MAGE"/>
    <property type="match status" value="1"/>
</dbReference>
<dbReference type="Gene3D" id="1.10.10.1200">
    <property type="entry name" value="MAGE homology domain, winged helix WH1 motif"/>
    <property type="match status" value="1"/>
</dbReference>